<sequence>MLMDPEVWVAIAFVLFICLILYYNVPGMALKALDQRSDAIGRELEEARKLRAEAETLLADYKQRAANAEIEAGEIIAQAEREAAAYATEARASFDELITRRLSVAEQKIKLEEEKARKQIRAQAAELAVSAAEQLLQHKVTGKIAENTITASLDRIKKRLH</sequence>
<evidence type="ECO:0000256" key="1">
    <source>
        <dbReference type="ARBA" id="ARBA00004377"/>
    </source>
</evidence>
<dbReference type="PANTHER" id="PTHR33445:SF1">
    <property type="entry name" value="ATP SYNTHASE SUBUNIT B"/>
    <property type="match status" value="1"/>
</dbReference>
<comment type="caution">
    <text evidence="18">The sequence shown here is derived from an EMBL/GenBank/DDBJ whole genome shotgun (WGS) entry which is preliminary data.</text>
</comment>
<keyword evidence="4 15" id="KW-1003">Cell membrane</keyword>
<evidence type="ECO:0000313" key="18">
    <source>
        <dbReference type="EMBL" id="MBJ7542407.1"/>
    </source>
</evidence>
<proteinExistence type="inferred from homology"/>
<keyword evidence="11 15" id="KW-0066">ATP synthesis</keyword>
<comment type="similarity">
    <text evidence="2 15 16">Belongs to the ATPase B chain family.</text>
</comment>
<evidence type="ECO:0000256" key="7">
    <source>
        <dbReference type="ARBA" id="ARBA00022781"/>
    </source>
</evidence>
<dbReference type="GO" id="GO:0046933">
    <property type="term" value="F:proton-transporting ATP synthase activity, rotational mechanism"/>
    <property type="evidence" value="ECO:0007669"/>
    <property type="project" value="UniProtKB-UniRule"/>
</dbReference>
<evidence type="ECO:0000256" key="3">
    <source>
        <dbReference type="ARBA" id="ARBA00022448"/>
    </source>
</evidence>
<keyword evidence="17" id="KW-0175">Coiled coil</keyword>
<evidence type="ECO:0000313" key="19">
    <source>
        <dbReference type="Proteomes" id="UP000623250"/>
    </source>
</evidence>
<accession>A0A8I1GGD2</accession>
<dbReference type="PANTHER" id="PTHR33445">
    <property type="entry name" value="ATP SYNTHASE SUBUNIT B', CHLOROPLASTIC"/>
    <property type="match status" value="1"/>
</dbReference>
<keyword evidence="5 15" id="KW-0138">CF(0)</keyword>
<feature type="coiled-coil region" evidence="17">
    <location>
        <begin position="30"/>
        <end position="78"/>
    </location>
</feature>
<keyword evidence="9 15" id="KW-0406">Ion transport</keyword>
<dbReference type="InterPro" id="IPR002146">
    <property type="entry name" value="ATP_synth_b/b'su_bac/chlpt"/>
</dbReference>
<dbReference type="AlphaFoldDB" id="A0A8I1GGD2"/>
<evidence type="ECO:0000256" key="11">
    <source>
        <dbReference type="ARBA" id="ARBA00023310"/>
    </source>
</evidence>
<evidence type="ECO:0000256" key="5">
    <source>
        <dbReference type="ARBA" id="ARBA00022547"/>
    </source>
</evidence>
<evidence type="ECO:0000256" key="15">
    <source>
        <dbReference type="HAMAP-Rule" id="MF_01398"/>
    </source>
</evidence>
<evidence type="ECO:0000256" key="8">
    <source>
        <dbReference type="ARBA" id="ARBA00022989"/>
    </source>
</evidence>
<evidence type="ECO:0000256" key="12">
    <source>
        <dbReference type="ARBA" id="ARBA00025198"/>
    </source>
</evidence>
<name>A0A8I1GGD2_9HYPH</name>
<evidence type="ECO:0000256" key="17">
    <source>
        <dbReference type="SAM" id="Coils"/>
    </source>
</evidence>
<protein>
    <recommendedName>
        <fullName evidence="15">ATP synthase subunit b</fullName>
    </recommendedName>
    <alternativeName>
        <fullName evidence="15">ATP synthase F(0) sector subunit b</fullName>
    </alternativeName>
    <alternativeName>
        <fullName evidence="15">ATPase subunit I</fullName>
    </alternativeName>
    <alternativeName>
        <fullName evidence="15">F-type ATPase subunit b</fullName>
        <shortName evidence="15">F-ATPase subunit b</shortName>
    </alternativeName>
</protein>
<comment type="subcellular location">
    <subcellularLocation>
        <location evidence="1">Cell inner membrane</location>
        <topology evidence="1">Single-pass membrane protein</topology>
    </subcellularLocation>
    <subcellularLocation>
        <location evidence="15">Cell membrane</location>
        <topology evidence="15">Single-pass membrane protein</topology>
    </subcellularLocation>
</comment>
<dbReference type="CDD" id="cd06503">
    <property type="entry name" value="ATP-synt_Fo_b"/>
    <property type="match status" value="1"/>
</dbReference>
<dbReference type="GO" id="GO:0045259">
    <property type="term" value="C:proton-transporting ATP synthase complex"/>
    <property type="evidence" value="ECO:0007669"/>
    <property type="project" value="UniProtKB-KW"/>
</dbReference>
<keyword evidence="3 15" id="KW-0813">Transport</keyword>
<evidence type="ECO:0000256" key="16">
    <source>
        <dbReference type="RuleBase" id="RU003848"/>
    </source>
</evidence>
<keyword evidence="8 15" id="KW-1133">Transmembrane helix</keyword>
<keyword evidence="19" id="KW-1185">Reference proteome</keyword>
<comment type="subunit">
    <text evidence="14 15">F-type ATPases have 2 components, F(1) - the catalytic core - and F(0) - the membrane proton channel. F(1) has five subunits: alpha(3), beta(3), gamma(1), delta(1), epsilon(1). F(0) has three main subunits: a(1), b(2) and c(10-14). The alpha and beta chains form an alternating ring which encloses part of the gamma chain. F(1) is attached to F(0) by a central stalk formed by the gamma and epsilon chains, while a peripheral stalk is formed by the delta and b chains.</text>
</comment>
<keyword evidence="10 15" id="KW-0472">Membrane</keyword>
<dbReference type="HAMAP" id="MF_01398">
    <property type="entry name" value="ATP_synth_b_bprime"/>
    <property type="match status" value="1"/>
</dbReference>
<evidence type="ECO:0000256" key="2">
    <source>
        <dbReference type="ARBA" id="ARBA00005513"/>
    </source>
</evidence>
<dbReference type="Pfam" id="PF00430">
    <property type="entry name" value="ATP-synt_B"/>
    <property type="match status" value="1"/>
</dbReference>
<dbReference type="EMBL" id="JAEMUK010000005">
    <property type="protein sequence ID" value="MBJ7542407.1"/>
    <property type="molecule type" value="Genomic_DNA"/>
</dbReference>
<dbReference type="Proteomes" id="UP000623250">
    <property type="component" value="Unassembled WGS sequence"/>
</dbReference>
<keyword evidence="6 15" id="KW-0812">Transmembrane</keyword>
<evidence type="ECO:0000256" key="4">
    <source>
        <dbReference type="ARBA" id="ARBA00022475"/>
    </source>
</evidence>
<keyword evidence="7 15" id="KW-0375">Hydrogen ion transport</keyword>
<evidence type="ECO:0000256" key="13">
    <source>
        <dbReference type="ARBA" id="ARBA00025614"/>
    </source>
</evidence>
<organism evidence="18 19">
    <name type="scientific">Rhodomicrobium udaipurense</name>
    <dbReference type="NCBI Taxonomy" id="1202716"/>
    <lineage>
        <taxon>Bacteria</taxon>
        <taxon>Pseudomonadati</taxon>
        <taxon>Pseudomonadota</taxon>
        <taxon>Alphaproteobacteria</taxon>
        <taxon>Hyphomicrobiales</taxon>
        <taxon>Hyphomicrobiaceae</taxon>
        <taxon>Rhodomicrobium</taxon>
    </lineage>
</organism>
<reference evidence="18 19" key="1">
    <citation type="submission" date="2020-12" db="EMBL/GenBank/DDBJ databases">
        <title>Revised draft genomes of Rhodomicrobium vannielii ATCC 17100 and Rhodomicrobium udaipurense JA643.</title>
        <authorList>
            <person name="Conners E.M."/>
            <person name="Davenport E.J."/>
            <person name="Bose A."/>
        </authorList>
    </citation>
    <scope>NUCLEOTIDE SEQUENCE [LARGE SCALE GENOMIC DNA]</scope>
    <source>
        <strain evidence="18 19">JA643</strain>
    </source>
</reference>
<gene>
    <name evidence="15" type="primary">atpF</name>
    <name evidence="18" type="ORF">JDN41_02425</name>
</gene>
<dbReference type="InterPro" id="IPR050059">
    <property type="entry name" value="ATP_synthase_B_chain"/>
</dbReference>
<dbReference type="GO" id="GO:0046961">
    <property type="term" value="F:proton-transporting ATPase activity, rotational mechanism"/>
    <property type="evidence" value="ECO:0007669"/>
    <property type="project" value="TreeGrafter"/>
</dbReference>
<evidence type="ECO:0000256" key="10">
    <source>
        <dbReference type="ARBA" id="ARBA00023136"/>
    </source>
</evidence>
<feature type="transmembrane region" description="Helical" evidence="15">
    <location>
        <begin position="6"/>
        <end position="25"/>
    </location>
</feature>
<comment type="function">
    <text evidence="13">Component of the F(0) channel, it forms part of the peripheral stalk, linking F(1) to F(0). The b'-subunit is a diverged and duplicated form of b found in plants and photosynthetic bacteria.</text>
</comment>
<dbReference type="RefSeq" id="WP_081796711.1">
    <property type="nucleotide sequence ID" value="NZ_JAEMUK010000005.1"/>
</dbReference>
<evidence type="ECO:0000256" key="6">
    <source>
        <dbReference type="ARBA" id="ARBA00022692"/>
    </source>
</evidence>
<comment type="function">
    <text evidence="12 15">F(1)F(0) ATP synthase produces ATP from ADP in the presence of a proton or sodium gradient. F-type ATPases consist of two structural domains, F(1) containing the extramembraneous catalytic core and F(0) containing the membrane proton channel, linked together by a central stalk and a peripheral stalk. During catalysis, ATP synthesis in the catalytic domain of F(1) is coupled via a rotary mechanism of the central stalk subunits to proton translocation.</text>
</comment>
<evidence type="ECO:0000256" key="9">
    <source>
        <dbReference type="ARBA" id="ARBA00023065"/>
    </source>
</evidence>
<evidence type="ECO:0000256" key="14">
    <source>
        <dbReference type="ARBA" id="ARBA00025830"/>
    </source>
</evidence>
<dbReference type="GO" id="GO:0005886">
    <property type="term" value="C:plasma membrane"/>
    <property type="evidence" value="ECO:0007669"/>
    <property type="project" value="UniProtKB-SubCell"/>
</dbReference>